<dbReference type="InterPro" id="IPR036322">
    <property type="entry name" value="WD40_repeat_dom_sf"/>
</dbReference>
<dbReference type="GO" id="GO:0032040">
    <property type="term" value="C:small-subunit processome"/>
    <property type="evidence" value="ECO:0007669"/>
    <property type="project" value="TreeGrafter"/>
</dbReference>
<dbReference type="PANTHER" id="PTHR44163">
    <property type="entry name" value="U3 SMALL NUCLEOLAR RNA-ASSOCIATED PROTEIN 4 HOMOLOG"/>
    <property type="match status" value="1"/>
</dbReference>
<dbReference type="InterPro" id="IPR015943">
    <property type="entry name" value="WD40/YVTN_repeat-like_dom_sf"/>
</dbReference>
<accession>A0A6A6VZI6</accession>
<dbReference type="GO" id="GO:0003723">
    <property type="term" value="F:RNA binding"/>
    <property type="evidence" value="ECO:0007669"/>
    <property type="project" value="TreeGrafter"/>
</dbReference>
<name>A0A6A6VZI6_9PEZI</name>
<feature type="compositionally biased region" description="Basic and acidic residues" evidence="1">
    <location>
        <begin position="781"/>
        <end position="790"/>
    </location>
</feature>
<gene>
    <name evidence="2" type="ORF">EJ05DRAFT_488664</name>
</gene>
<dbReference type="Gene3D" id="2.130.10.10">
    <property type="entry name" value="YVTN repeat-like/Quinoprotein amine dehydrogenase"/>
    <property type="match status" value="2"/>
</dbReference>
<feature type="region of interest" description="Disordered" evidence="1">
    <location>
        <begin position="635"/>
        <end position="668"/>
    </location>
</feature>
<dbReference type="OrthoDB" id="8883818at2759"/>
<feature type="compositionally biased region" description="Acidic residues" evidence="1">
    <location>
        <begin position="818"/>
        <end position="827"/>
    </location>
</feature>
<proteinExistence type="predicted"/>
<dbReference type="AlphaFoldDB" id="A0A6A6VZI6"/>
<feature type="region of interest" description="Disordered" evidence="1">
    <location>
        <begin position="769"/>
        <end position="862"/>
    </location>
</feature>
<evidence type="ECO:0000256" key="1">
    <source>
        <dbReference type="SAM" id="MobiDB-lite"/>
    </source>
</evidence>
<dbReference type="GO" id="GO:0030686">
    <property type="term" value="C:90S preribosome"/>
    <property type="evidence" value="ECO:0007669"/>
    <property type="project" value="InterPro"/>
</dbReference>
<dbReference type="SMART" id="SM00320">
    <property type="entry name" value="WD40"/>
    <property type="match status" value="9"/>
</dbReference>
<protein>
    <submittedName>
        <fullName evidence="2">WD40 repeat-like protein</fullName>
    </submittedName>
</protein>
<sequence length="935" mass="103716">MDIHRARFIPYPPSAINALAFSHASPGPITTKKGTQDRAPDPSCLRLAIGRANGDIEVWNPAKGTWFHEITLHGGKDRSVEGLAWTQEPSEEDENGKTQPGQLRLFSIGYSSTVTEWNLLTGLPLRHSSGSLSQVWCLAAQPKWTPSSDGARAGEFRGQDLAVGCADGTLAILSTEDNELQFRRNLSRAAAKKARVLSVTYQTRDVVVAGFADSAIRVYDARNGAQIRSISLVSKKESRGKETLVWVVQILPNGDIISGDSMGEVRVFDGKTYSSLHRLQTHEADVLSLGVSQFSNLFFSGSTDRRTVVYNQKIAGKKARNQWNRLSHRRYHEHDIKAMAVYEGRSVDVLVSGGLDANPVLVPIRDHGQQYSRTLPIVPHRPPMITSKRARMIVSWWDREARLYRIPHKAEDSTPSLLARLALQGEENISCAALADDGSLLALGTAAGIRVFQLSAKASEPGQVKIRKLDGPEVVGARVLTFSPDARWLAVVTTTSDCRLLRILPGQDGQKASLLRHVVVLQRSQRDQRGHTDGLNGAWGRYDATVVQAAFSSDSRILAVADLGGRINSWVLEGHEDSTAPELDLSKPAKHTSSDDDESSDDPDDDDEDQMAVIKGQHWIPDARALPRLDSSPLILSFRPSSPEHQVEPNGNPGLHPTRHTPHVKSHDLPRGEHRLFVVTARHRFYEFDVLKNEMTSWTKRNPSSNLPEEFRALKDLAKGCFWDTTEGKDRLWLYGSNWLFMFDLSQDFVSSSGDAVAGKKRDFHEVLEQQKESTGAGDVVKGREQEGVGRKIRKITANGTGQTVEWIERKRNKQERDDDDDDDDDVLALPPLQRDTEEDGPNGNGGTTTTTTTTELVSKSRGRGPRYWYTLKYRPILGVAAIDNNKNNDNHGQTHAANGDASTRPARLEVVLVERPFWDLDLPPRFVGPNERDK</sequence>
<dbReference type="GO" id="GO:0034455">
    <property type="term" value="C:t-UTP complex"/>
    <property type="evidence" value="ECO:0007669"/>
    <property type="project" value="TreeGrafter"/>
</dbReference>
<dbReference type="InterPro" id="IPR046351">
    <property type="entry name" value="UTP4"/>
</dbReference>
<organism evidence="2 3">
    <name type="scientific">Pseudovirgaria hyperparasitica</name>
    <dbReference type="NCBI Taxonomy" id="470096"/>
    <lineage>
        <taxon>Eukaryota</taxon>
        <taxon>Fungi</taxon>
        <taxon>Dikarya</taxon>
        <taxon>Ascomycota</taxon>
        <taxon>Pezizomycotina</taxon>
        <taxon>Dothideomycetes</taxon>
        <taxon>Dothideomycetes incertae sedis</taxon>
        <taxon>Acrospermales</taxon>
        <taxon>Acrospermaceae</taxon>
        <taxon>Pseudovirgaria</taxon>
    </lineage>
</organism>
<dbReference type="EMBL" id="ML996578">
    <property type="protein sequence ID" value="KAF2755120.1"/>
    <property type="molecule type" value="Genomic_DNA"/>
</dbReference>
<evidence type="ECO:0000313" key="2">
    <source>
        <dbReference type="EMBL" id="KAF2755120.1"/>
    </source>
</evidence>
<keyword evidence="3" id="KW-1185">Reference proteome</keyword>
<dbReference type="Pfam" id="PF00400">
    <property type="entry name" value="WD40"/>
    <property type="match status" value="1"/>
</dbReference>
<evidence type="ECO:0000313" key="3">
    <source>
        <dbReference type="Proteomes" id="UP000799437"/>
    </source>
</evidence>
<dbReference type="Proteomes" id="UP000799437">
    <property type="component" value="Unassembled WGS sequence"/>
</dbReference>
<dbReference type="GeneID" id="54486787"/>
<dbReference type="RefSeq" id="XP_033597571.1">
    <property type="nucleotide sequence ID" value="XM_033745733.1"/>
</dbReference>
<dbReference type="InterPro" id="IPR001680">
    <property type="entry name" value="WD40_rpt"/>
</dbReference>
<reference evidence="2" key="1">
    <citation type="journal article" date="2020" name="Stud. Mycol.">
        <title>101 Dothideomycetes genomes: a test case for predicting lifestyles and emergence of pathogens.</title>
        <authorList>
            <person name="Haridas S."/>
            <person name="Albert R."/>
            <person name="Binder M."/>
            <person name="Bloem J."/>
            <person name="Labutti K."/>
            <person name="Salamov A."/>
            <person name="Andreopoulos B."/>
            <person name="Baker S."/>
            <person name="Barry K."/>
            <person name="Bills G."/>
            <person name="Bluhm B."/>
            <person name="Cannon C."/>
            <person name="Castanera R."/>
            <person name="Culley D."/>
            <person name="Daum C."/>
            <person name="Ezra D."/>
            <person name="Gonzalez J."/>
            <person name="Henrissat B."/>
            <person name="Kuo A."/>
            <person name="Liang C."/>
            <person name="Lipzen A."/>
            <person name="Lutzoni F."/>
            <person name="Magnuson J."/>
            <person name="Mondo S."/>
            <person name="Nolan M."/>
            <person name="Ohm R."/>
            <person name="Pangilinan J."/>
            <person name="Park H.-J."/>
            <person name="Ramirez L."/>
            <person name="Alfaro M."/>
            <person name="Sun H."/>
            <person name="Tritt A."/>
            <person name="Yoshinaga Y."/>
            <person name="Zwiers L.-H."/>
            <person name="Turgeon B."/>
            <person name="Goodwin S."/>
            <person name="Spatafora J."/>
            <person name="Crous P."/>
            <person name="Grigoriev I."/>
        </authorList>
    </citation>
    <scope>NUCLEOTIDE SEQUENCE</scope>
    <source>
        <strain evidence="2">CBS 121739</strain>
    </source>
</reference>
<feature type="region of interest" description="Disordered" evidence="1">
    <location>
        <begin position="578"/>
        <end position="609"/>
    </location>
</feature>
<feature type="compositionally biased region" description="Acidic residues" evidence="1">
    <location>
        <begin position="595"/>
        <end position="609"/>
    </location>
</feature>
<dbReference type="GO" id="GO:0000462">
    <property type="term" value="P:maturation of SSU-rRNA from tricistronic rRNA transcript (SSU-rRNA, 5.8S rRNA, LSU-rRNA)"/>
    <property type="evidence" value="ECO:0007669"/>
    <property type="project" value="InterPro"/>
</dbReference>
<dbReference type="SUPFAM" id="SSF50978">
    <property type="entry name" value="WD40 repeat-like"/>
    <property type="match status" value="2"/>
</dbReference>
<dbReference type="PANTHER" id="PTHR44163:SF1">
    <property type="entry name" value="U3 SMALL NUCLEOLAR RNA-ASSOCIATED PROTEIN 4 HOMOLOG"/>
    <property type="match status" value="1"/>
</dbReference>